<reference evidence="6 7" key="1">
    <citation type="journal article" date="2016" name="Nat. Commun.">
        <title>Thousands of microbial genomes shed light on interconnected biogeochemical processes in an aquifer system.</title>
        <authorList>
            <person name="Anantharaman K."/>
            <person name="Brown C.T."/>
            <person name="Hug L.A."/>
            <person name="Sharon I."/>
            <person name="Castelle C.J."/>
            <person name="Probst A.J."/>
            <person name="Thomas B.C."/>
            <person name="Singh A."/>
            <person name="Wilkins M.J."/>
            <person name="Karaoz U."/>
            <person name="Brodie E.L."/>
            <person name="Williams K.H."/>
            <person name="Hubbard S.S."/>
            <person name="Banfield J.F."/>
        </authorList>
    </citation>
    <scope>NUCLEOTIDE SEQUENCE [LARGE SCALE GENOMIC DNA]</scope>
</reference>
<evidence type="ECO:0000313" key="6">
    <source>
        <dbReference type="EMBL" id="OFW33664.1"/>
    </source>
</evidence>
<keyword evidence="4" id="KW-0029">Amino-acid transport</keyword>
<keyword evidence="2" id="KW-0813">Transport</keyword>
<comment type="caution">
    <text evidence="6">The sequence shown here is derived from an EMBL/GenBank/DDBJ whole genome shotgun (WGS) entry which is preliminary data.</text>
</comment>
<dbReference type="PRINTS" id="PR00337">
    <property type="entry name" value="LEUILEVALBP"/>
</dbReference>
<dbReference type="InterPro" id="IPR028081">
    <property type="entry name" value="Leu-bd"/>
</dbReference>
<dbReference type="Pfam" id="PF13458">
    <property type="entry name" value="Peripla_BP_6"/>
    <property type="match status" value="1"/>
</dbReference>
<dbReference type="CDD" id="cd06347">
    <property type="entry name" value="PBP1_ABC_LivK_ligand_binding-like"/>
    <property type="match status" value="1"/>
</dbReference>
<dbReference type="InterPro" id="IPR051010">
    <property type="entry name" value="BCAA_transport"/>
</dbReference>
<organism evidence="6 7">
    <name type="scientific">Candidatus Aquicultor primus</name>
    <dbReference type="NCBI Taxonomy" id="1797195"/>
    <lineage>
        <taxon>Bacteria</taxon>
        <taxon>Bacillati</taxon>
        <taxon>Actinomycetota</taxon>
        <taxon>Candidatus Aquicultoria</taxon>
        <taxon>Candidatus Aquicultorales</taxon>
        <taxon>Candidatus Aquicultoraceae</taxon>
        <taxon>Candidatus Aquicultor</taxon>
    </lineage>
</organism>
<evidence type="ECO:0000256" key="2">
    <source>
        <dbReference type="ARBA" id="ARBA00022448"/>
    </source>
</evidence>
<feature type="domain" description="Leucine-binding protein" evidence="5">
    <location>
        <begin position="19"/>
        <end position="358"/>
    </location>
</feature>
<dbReference type="PANTHER" id="PTHR30483:SF6">
    <property type="entry name" value="PERIPLASMIC BINDING PROTEIN OF ABC TRANSPORTER FOR NATURAL AMINO ACIDS"/>
    <property type="match status" value="1"/>
</dbReference>
<gene>
    <name evidence="6" type="ORF">A2074_02270</name>
</gene>
<protein>
    <recommendedName>
        <fullName evidence="5">Leucine-binding protein domain-containing protein</fullName>
    </recommendedName>
</protein>
<dbReference type="SUPFAM" id="SSF53822">
    <property type="entry name" value="Periplasmic binding protein-like I"/>
    <property type="match status" value="1"/>
</dbReference>
<evidence type="ECO:0000256" key="4">
    <source>
        <dbReference type="ARBA" id="ARBA00022970"/>
    </source>
</evidence>
<accession>A0A1F2UL00</accession>
<proteinExistence type="inferred from homology"/>
<evidence type="ECO:0000259" key="5">
    <source>
        <dbReference type="Pfam" id="PF13458"/>
    </source>
</evidence>
<dbReference type="InterPro" id="IPR028082">
    <property type="entry name" value="Peripla_BP_I"/>
</dbReference>
<dbReference type="InterPro" id="IPR000709">
    <property type="entry name" value="Leu_Ile_Val-bd"/>
</dbReference>
<name>A0A1F2UL00_9ACTN</name>
<dbReference type="EMBL" id="MELI01000062">
    <property type="protein sequence ID" value="OFW33664.1"/>
    <property type="molecule type" value="Genomic_DNA"/>
</dbReference>
<comment type="similarity">
    <text evidence="1">Belongs to the leucine-binding protein family.</text>
</comment>
<evidence type="ECO:0000256" key="3">
    <source>
        <dbReference type="ARBA" id="ARBA00022729"/>
    </source>
</evidence>
<dbReference type="GO" id="GO:0006865">
    <property type="term" value="P:amino acid transport"/>
    <property type="evidence" value="ECO:0007669"/>
    <property type="project" value="UniProtKB-KW"/>
</dbReference>
<dbReference type="PANTHER" id="PTHR30483">
    <property type="entry name" value="LEUCINE-SPECIFIC-BINDING PROTEIN"/>
    <property type="match status" value="1"/>
</dbReference>
<dbReference type="Proteomes" id="UP000178086">
    <property type="component" value="Unassembled WGS sequence"/>
</dbReference>
<dbReference type="AlphaFoldDB" id="A0A1F2UL00"/>
<evidence type="ECO:0000313" key="7">
    <source>
        <dbReference type="Proteomes" id="UP000178086"/>
    </source>
</evidence>
<keyword evidence="3" id="KW-0732">Signal</keyword>
<sequence length="368" mass="39740">MVLSGCSEPVPTKSEGEDTIKIGLILPMKGELEVYGVLSKRAIDLAVDEINAQGGLLGMKVETIDGDDASNPNVSSHIANEYTQIRRVSAIVGPFTTQSALTAAPVANRDGVPLITIRSSEANITAIGKYIFRAGYVDSYQGTMLGEFAGRELKAKKAAVIFNTEDQDAQALVDAFKKAVTAYGGKVETVQSYGSDVTDFSAQLKEVAKVKPDVILLNDYDDKSSLIMKQAAELNITAKYLGTDFWNAFSLVKEAGAAAEGSYYTAHFSADDPNPKVQDFVELYEGDYVAKPELSSALSYDAMHLLFEAIKRADSTRPEKIATALAGIKNFEGVTGKFTFDENRNPIKGSVIMTIKDGKPVFAKRMEP</sequence>
<dbReference type="Gene3D" id="3.40.50.2300">
    <property type="match status" value="2"/>
</dbReference>
<evidence type="ECO:0000256" key="1">
    <source>
        <dbReference type="ARBA" id="ARBA00010062"/>
    </source>
</evidence>